<evidence type="ECO:0000313" key="1">
    <source>
        <dbReference type="EMBL" id="PRY62489.1"/>
    </source>
</evidence>
<name>A0A2T0UX33_9ACTN</name>
<evidence type="ECO:0000313" key="2">
    <source>
        <dbReference type="Proteomes" id="UP000238176"/>
    </source>
</evidence>
<dbReference type="Proteomes" id="UP000238176">
    <property type="component" value="Unassembled WGS sequence"/>
</dbReference>
<gene>
    <name evidence="1" type="ORF">B0I28_101823</name>
</gene>
<dbReference type="InterPro" id="IPR045778">
    <property type="entry name" value="DUF6204"/>
</dbReference>
<accession>A0A2T0UX33</accession>
<dbReference type="RefSeq" id="WP_106362498.1">
    <property type="nucleotide sequence ID" value="NZ_PVTJ01000001.1"/>
</dbReference>
<proteinExistence type="predicted"/>
<keyword evidence="2" id="KW-1185">Reference proteome</keyword>
<dbReference type="OrthoDB" id="4803789at2"/>
<organism evidence="1 2">
    <name type="scientific">Glycomyces artemisiae</name>
    <dbReference type="NCBI Taxonomy" id="1076443"/>
    <lineage>
        <taxon>Bacteria</taxon>
        <taxon>Bacillati</taxon>
        <taxon>Actinomycetota</taxon>
        <taxon>Actinomycetes</taxon>
        <taxon>Glycomycetales</taxon>
        <taxon>Glycomycetaceae</taxon>
        <taxon>Glycomyces</taxon>
    </lineage>
</organism>
<dbReference type="EMBL" id="PVTJ01000001">
    <property type="protein sequence ID" value="PRY62489.1"/>
    <property type="molecule type" value="Genomic_DNA"/>
</dbReference>
<dbReference type="AlphaFoldDB" id="A0A2T0UX33"/>
<sequence length="113" mass="12838">MSRTYRATVRGRFEDLTDDQRQRLRDDQDAHGMFAAKFTPEGTFLYAPELIGYEFRYLLTIDEESPEDADIATRMEAEEAAATAIRARGFQGRITGVSLVCLEDVKIRGRGRS</sequence>
<dbReference type="Pfam" id="PF19707">
    <property type="entry name" value="DUF6204"/>
    <property type="match status" value="1"/>
</dbReference>
<reference evidence="1 2" key="1">
    <citation type="submission" date="2018-03" db="EMBL/GenBank/DDBJ databases">
        <title>Genomic Encyclopedia of Type Strains, Phase III (KMG-III): the genomes of soil and plant-associated and newly described type strains.</title>
        <authorList>
            <person name="Whitman W."/>
        </authorList>
    </citation>
    <scope>NUCLEOTIDE SEQUENCE [LARGE SCALE GENOMIC DNA]</scope>
    <source>
        <strain evidence="1 2">CGMCC 4.7067</strain>
    </source>
</reference>
<comment type="caution">
    <text evidence="1">The sequence shown here is derived from an EMBL/GenBank/DDBJ whole genome shotgun (WGS) entry which is preliminary data.</text>
</comment>
<protein>
    <submittedName>
        <fullName evidence="1">Uncharacterized protein</fullName>
    </submittedName>
</protein>